<dbReference type="Pfam" id="PF00195">
    <property type="entry name" value="Chal_sti_synt_N"/>
    <property type="match status" value="1"/>
</dbReference>
<sequence>MRGADETSCQLLPASLVRCRTSSTIVSRCGTGHLASVGGSRTVETVTTISAVHGTLPPHRYPQAQLTELFSRLCLPDRTARAVANRIHTSARVATRHLALPIEQYDELDGFTAANDAYLSAAVDLGCDAALGALEAAGFSAAEVDLVLSTTVTGIAVPSLDARIAARIGMRPDVKRVPVVGLGCLAGAAGIARLHDFLRGWPGSVAMLVSVELCSLTVQRQDRSPANIVAAGLFGDGAAALIAVGDEHEAESTGPRVVDSASHLYENTQRAMGWDVGDSGLKVVLGAEVPDLVRKHLAQDVEQLLAPHGIGVEDIARWICHPGGPKVIEAVQSVLGLDEDDLAMTWRSLHRIGNVSSSSVLHVLADTLTSRPASPGDWGVMMAMGPGFCSELVLLRW</sequence>
<dbReference type="Pfam" id="PF02797">
    <property type="entry name" value="Chal_sti_synt_C"/>
    <property type="match status" value="1"/>
</dbReference>
<keyword evidence="3" id="KW-0012">Acyltransferase</keyword>
<evidence type="ECO:0000256" key="2">
    <source>
        <dbReference type="ARBA" id="ARBA00022679"/>
    </source>
</evidence>
<keyword evidence="7" id="KW-1185">Reference proteome</keyword>
<reference evidence="6 7" key="1">
    <citation type="submission" date="2023-10" db="EMBL/GenBank/DDBJ databases">
        <title>Saccharopolyspora sp. nov., isolated from mangrove soil.</title>
        <authorList>
            <person name="Lu Y."/>
            <person name="Liu W."/>
        </authorList>
    </citation>
    <scope>NUCLEOTIDE SEQUENCE [LARGE SCALE GENOMIC DNA]</scope>
    <source>
        <strain evidence="6 7">S2-29</strain>
    </source>
</reference>
<evidence type="ECO:0000256" key="3">
    <source>
        <dbReference type="ARBA" id="ARBA00023315"/>
    </source>
</evidence>
<evidence type="ECO:0000313" key="7">
    <source>
        <dbReference type="Proteomes" id="UP001327093"/>
    </source>
</evidence>
<dbReference type="InterPro" id="IPR011141">
    <property type="entry name" value="Polyketide_synthase_type-III"/>
</dbReference>
<dbReference type="InterPro" id="IPR012328">
    <property type="entry name" value="Chalcone/stilbene_synt_C"/>
</dbReference>
<dbReference type="SUPFAM" id="SSF53901">
    <property type="entry name" value="Thiolase-like"/>
    <property type="match status" value="1"/>
</dbReference>
<evidence type="ECO:0000313" key="6">
    <source>
        <dbReference type="EMBL" id="MEB3371575.1"/>
    </source>
</evidence>
<evidence type="ECO:0000259" key="5">
    <source>
        <dbReference type="Pfam" id="PF02797"/>
    </source>
</evidence>
<dbReference type="PANTHER" id="PTHR11877:SF99">
    <property type="entry name" value="1,3,6,8-TETRAHYDROXYNAPHTHALENE SYNTHASE"/>
    <property type="match status" value="1"/>
</dbReference>
<evidence type="ECO:0000259" key="4">
    <source>
        <dbReference type="Pfam" id="PF00195"/>
    </source>
</evidence>
<proteinExistence type="inferred from homology"/>
<dbReference type="Gene3D" id="3.40.47.10">
    <property type="match status" value="2"/>
</dbReference>
<dbReference type="PANTHER" id="PTHR11877">
    <property type="entry name" value="HYDROXYMETHYLGLUTARYL-COA SYNTHASE"/>
    <property type="match status" value="1"/>
</dbReference>
<dbReference type="InterPro" id="IPR016039">
    <property type="entry name" value="Thiolase-like"/>
</dbReference>
<protein>
    <submittedName>
        <fullName evidence="6">3-oxoacyl-[acyl-carrier-protein] synthase III C-terminal domain-containing protein</fullName>
    </submittedName>
</protein>
<accession>A0ABU6AJ60</accession>
<feature type="domain" description="Chalcone/stilbene synthase C-terminal" evidence="5">
    <location>
        <begin position="260"/>
        <end position="396"/>
    </location>
</feature>
<dbReference type="PIRSF" id="PIRSF000451">
    <property type="entry name" value="PKS_III"/>
    <property type="match status" value="1"/>
</dbReference>
<organism evidence="6 7">
    <name type="scientific">Saccharopolyspora mangrovi</name>
    <dbReference type="NCBI Taxonomy" id="3082379"/>
    <lineage>
        <taxon>Bacteria</taxon>
        <taxon>Bacillati</taxon>
        <taxon>Actinomycetota</taxon>
        <taxon>Actinomycetes</taxon>
        <taxon>Pseudonocardiales</taxon>
        <taxon>Pseudonocardiaceae</taxon>
        <taxon>Saccharopolyspora</taxon>
    </lineage>
</organism>
<dbReference type="InterPro" id="IPR001099">
    <property type="entry name" value="Chalcone/stilbene_synt_N"/>
</dbReference>
<dbReference type="EMBL" id="JAWLNX010000030">
    <property type="protein sequence ID" value="MEB3371575.1"/>
    <property type="molecule type" value="Genomic_DNA"/>
</dbReference>
<comment type="caution">
    <text evidence="6">The sequence shown here is derived from an EMBL/GenBank/DDBJ whole genome shotgun (WGS) entry which is preliminary data.</text>
</comment>
<dbReference type="CDD" id="cd00831">
    <property type="entry name" value="CHS_like"/>
    <property type="match status" value="1"/>
</dbReference>
<feature type="domain" description="Chalcone/stilbene synthase N-terminal" evidence="4">
    <location>
        <begin position="44"/>
        <end position="243"/>
    </location>
</feature>
<name>A0ABU6AJ60_9PSEU</name>
<comment type="similarity">
    <text evidence="1">Belongs to the thiolase-like superfamily. Chalcone/stilbene synthases family.</text>
</comment>
<dbReference type="Proteomes" id="UP001327093">
    <property type="component" value="Unassembled WGS sequence"/>
</dbReference>
<gene>
    <name evidence="6" type="ORF">R4I43_29650</name>
</gene>
<keyword evidence="2" id="KW-0808">Transferase</keyword>
<evidence type="ECO:0000256" key="1">
    <source>
        <dbReference type="ARBA" id="ARBA00005531"/>
    </source>
</evidence>
<dbReference type="RefSeq" id="WP_324269002.1">
    <property type="nucleotide sequence ID" value="NZ_JAWLNX010000030.1"/>
</dbReference>